<dbReference type="OrthoDB" id="454880at2"/>
<evidence type="ECO:0000313" key="1">
    <source>
        <dbReference type="EMBL" id="PSB04540.1"/>
    </source>
</evidence>
<dbReference type="Proteomes" id="UP000238762">
    <property type="component" value="Unassembled WGS sequence"/>
</dbReference>
<protein>
    <recommendedName>
        <fullName evidence="3">Sigma-70 family RNA polymerase sigma factor</fullName>
    </recommendedName>
</protein>
<sequence length="228" mass="26149">MNKLHDQVPPSPTLNQYLRELVQMAQSYPPKSPKRRQILGKLLCEIQNSGLLCHPACPAQYHGCYKEIYATALQNIFLYICQHIELYNPNVGEVLNWVNFLLSRRFPDAIAEVVQSAKYMDFKSVKIVSIEDLSRGGIEMINPQELLTPSLTEQIREVLEEDPEGEFEGRFMCSNPLANFKVIALKRLAGISWEELSAEYHSKVAALSNFYQRSLTHFVPKIKKYLSE</sequence>
<dbReference type="AlphaFoldDB" id="A0A2T1C8E5"/>
<comment type="caution">
    <text evidence="1">The sequence shown here is derived from an EMBL/GenBank/DDBJ whole genome shotgun (WGS) entry which is preliminary data.</text>
</comment>
<gene>
    <name evidence="1" type="ORF">C7B64_03730</name>
</gene>
<organism evidence="1 2">
    <name type="scientific">Merismopedia glauca CCAP 1448/3</name>
    <dbReference type="NCBI Taxonomy" id="1296344"/>
    <lineage>
        <taxon>Bacteria</taxon>
        <taxon>Bacillati</taxon>
        <taxon>Cyanobacteriota</taxon>
        <taxon>Cyanophyceae</taxon>
        <taxon>Synechococcales</taxon>
        <taxon>Merismopediaceae</taxon>
        <taxon>Merismopedia</taxon>
    </lineage>
</organism>
<reference evidence="1 2" key="2">
    <citation type="submission" date="2018-03" db="EMBL/GenBank/DDBJ databases">
        <title>The ancient ancestry and fast evolution of plastids.</title>
        <authorList>
            <person name="Moore K.R."/>
            <person name="Magnabosco C."/>
            <person name="Momper L."/>
            <person name="Gold D.A."/>
            <person name="Bosak T."/>
            <person name="Fournier G.P."/>
        </authorList>
    </citation>
    <scope>NUCLEOTIDE SEQUENCE [LARGE SCALE GENOMIC DNA]</scope>
    <source>
        <strain evidence="1 2">CCAP 1448/3</strain>
    </source>
</reference>
<name>A0A2T1C8E5_9CYAN</name>
<accession>A0A2T1C8E5</accession>
<keyword evidence="2" id="KW-1185">Reference proteome</keyword>
<reference evidence="1 2" key="1">
    <citation type="submission" date="2018-02" db="EMBL/GenBank/DDBJ databases">
        <authorList>
            <person name="Cohen D.B."/>
            <person name="Kent A.D."/>
        </authorList>
    </citation>
    <scope>NUCLEOTIDE SEQUENCE [LARGE SCALE GENOMIC DNA]</scope>
    <source>
        <strain evidence="1 2">CCAP 1448/3</strain>
    </source>
</reference>
<proteinExistence type="predicted"/>
<dbReference type="EMBL" id="PVWJ01000011">
    <property type="protein sequence ID" value="PSB04540.1"/>
    <property type="molecule type" value="Genomic_DNA"/>
</dbReference>
<dbReference type="RefSeq" id="WP_106287312.1">
    <property type="nucleotide sequence ID" value="NZ_CAWNTC010000180.1"/>
</dbReference>
<evidence type="ECO:0008006" key="3">
    <source>
        <dbReference type="Google" id="ProtNLM"/>
    </source>
</evidence>
<evidence type="ECO:0000313" key="2">
    <source>
        <dbReference type="Proteomes" id="UP000238762"/>
    </source>
</evidence>